<comment type="caution">
    <text evidence="2">The sequence shown here is derived from an EMBL/GenBank/DDBJ whole genome shotgun (WGS) entry which is preliminary data.</text>
</comment>
<protein>
    <submittedName>
        <fullName evidence="2">Uncharacterized protein</fullName>
    </submittedName>
</protein>
<keyword evidence="3" id="KW-1185">Reference proteome</keyword>
<sequence length="208" mass="21857">MAGRRIGHSARPVLGFWRDPRRGGSGAGWGCRPPAALSTGRAVAHAAARWARRGGGAHDSARGGVGGGGACLPAGRAAPAARWARRGGAGRSQRVGWDGRRRRLSAGRAVPMLLSPRLLRGGPLLSWARLAVGGLGLWVLRARRRGGEACQGMSPHPSRPPLSRNRAATRGVLRTRVRCARGRPPSEQLARTDSPIGACSRGSMSRSR</sequence>
<organism evidence="2 3">
    <name type="scientific">Panicum miliaceum</name>
    <name type="common">Proso millet</name>
    <name type="synonym">Broomcorn millet</name>
    <dbReference type="NCBI Taxonomy" id="4540"/>
    <lineage>
        <taxon>Eukaryota</taxon>
        <taxon>Viridiplantae</taxon>
        <taxon>Streptophyta</taxon>
        <taxon>Embryophyta</taxon>
        <taxon>Tracheophyta</taxon>
        <taxon>Spermatophyta</taxon>
        <taxon>Magnoliopsida</taxon>
        <taxon>Liliopsida</taxon>
        <taxon>Poales</taxon>
        <taxon>Poaceae</taxon>
        <taxon>PACMAD clade</taxon>
        <taxon>Panicoideae</taxon>
        <taxon>Panicodae</taxon>
        <taxon>Paniceae</taxon>
        <taxon>Panicinae</taxon>
        <taxon>Panicum</taxon>
        <taxon>Panicum sect. Panicum</taxon>
    </lineage>
</organism>
<evidence type="ECO:0000313" key="2">
    <source>
        <dbReference type="EMBL" id="RLN41607.1"/>
    </source>
</evidence>
<evidence type="ECO:0000256" key="1">
    <source>
        <dbReference type="SAM" id="MobiDB-lite"/>
    </source>
</evidence>
<reference evidence="3" key="1">
    <citation type="journal article" date="2019" name="Nat. Commun.">
        <title>The genome of broomcorn millet.</title>
        <authorList>
            <person name="Zou C."/>
            <person name="Miki D."/>
            <person name="Li D."/>
            <person name="Tang Q."/>
            <person name="Xiao L."/>
            <person name="Rajput S."/>
            <person name="Deng P."/>
            <person name="Jia W."/>
            <person name="Huang R."/>
            <person name="Zhang M."/>
            <person name="Sun Y."/>
            <person name="Hu J."/>
            <person name="Fu X."/>
            <person name="Schnable P.S."/>
            <person name="Li F."/>
            <person name="Zhang H."/>
            <person name="Feng B."/>
            <person name="Zhu X."/>
            <person name="Liu R."/>
            <person name="Schnable J.C."/>
            <person name="Zhu J.-K."/>
            <person name="Zhang H."/>
        </authorList>
    </citation>
    <scope>NUCLEOTIDE SEQUENCE [LARGE SCALE GENOMIC DNA]</scope>
</reference>
<evidence type="ECO:0000313" key="3">
    <source>
        <dbReference type="Proteomes" id="UP000275267"/>
    </source>
</evidence>
<gene>
    <name evidence="2" type="ORF">C2845_PM01G45370</name>
</gene>
<proteinExistence type="predicted"/>
<name>A0A3L6TMX1_PANMI</name>
<dbReference type="Proteomes" id="UP000275267">
    <property type="component" value="Unassembled WGS sequence"/>
</dbReference>
<dbReference type="AlphaFoldDB" id="A0A3L6TMX1"/>
<dbReference type="EMBL" id="PQIB02000001">
    <property type="protein sequence ID" value="RLN41607.1"/>
    <property type="molecule type" value="Genomic_DNA"/>
</dbReference>
<feature type="region of interest" description="Disordered" evidence="1">
    <location>
        <begin position="148"/>
        <end position="208"/>
    </location>
</feature>
<accession>A0A3L6TMX1</accession>